<dbReference type="InterPro" id="IPR024897">
    <property type="entry name" value="LipL"/>
</dbReference>
<comment type="caution">
    <text evidence="5">The sequence shown here is derived from an EMBL/GenBank/DDBJ whole genome shotgun (WGS) entry which is preliminary data.</text>
</comment>
<feature type="domain" description="BPL/LPL catalytic" evidence="4">
    <location>
        <begin position="44"/>
        <end position="229"/>
    </location>
</feature>
<evidence type="ECO:0000259" key="4">
    <source>
        <dbReference type="PROSITE" id="PS51733"/>
    </source>
</evidence>
<accession>A0ABX2ZQ68</accession>
<dbReference type="InterPro" id="IPR045864">
    <property type="entry name" value="aa-tRNA-synth_II/BPL/LPL"/>
</dbReference>
<proteinExistence type="inferred from homology"/>
<dbReference type="Pfam" id="PF21948">
    <property type="entry name" value="LplA-B_cat"/>
    <property type="match status" value="1"/>
</dbReference>
<keyword evidence="6" id="KW-1185">Reference proteome</keyword>
<feature type="active site" description="Acyl-thioester intermediate" evidence="3">
    <location>
        <position position="149"/>
    </location>
</feature>
<evidence type="ECO:0000313" key="6">
    <source>
        <dbReference type="Proteomes" id="UP000094580"/>
    </source>
</evidence>
<dbReference type="InterPro" id="IPR050664">
    <property type="entry name" value="Octanoyltrans_LipM/LipL"/>
</dbReference>
<comment type="similarity">
    <text evidence="3">Belongs to the octanoyltransferase LipL family.</text>
</comment>
<name>A0ABX2ZQ68_9BACI</name>
<dbReference type="Gene3D" id="3.30.930.10">
    <property type="entry name" value="Bira Bifunctional Protein, Domain 2"/>
    <property type="match status" value="1"/>
</dbReference>
<sequence length="281" mass="31708">MNQHLNRLQTDEIRFIDGSTLGPSFEAIQSFALDDTLCTKIGKMESPTTIRTWVHHNTIVLGIQDTRLPNLTNGVKFLNDHGYKAIVRNSGGLAVVLDEGVLNISILFPEAEHKLQINDGYETMYALIQDMFKDLTDKIVAKEIVGSYCPGDFDLSIDDKKFAGISQRRIRKGVAVQIYLCINESGSKRASIIKDFYEIAIDHKETSFKYPTIISDTMASLSELLSLNLTVTDVMTRLLQSLIKLTPKLTPNSLLDDEIELYNYHLQRMIDRNSDISSMQD</sequence>
<comment type="catalytic activity">
    <reaction evidence="3">
        <text>N(6)-octanoyl-L-lysyl-[glycine-cleavage complex H protein] + L-lysyl-[lipoyl-carrier protein] = N(6)-octanoyl-L-lysyl-[lipoyl-carrier protein] + L-lysyl-[glycine-cleavage complex H protein]</text>
        <dbReference type="Rhea" id="RHEA:20213"/>
        <dbReference type="Rhea" id="RHEA-COMP:10500"/>
        <dbReference type="Rhea" id="RHEA-COMP:10501"/>
        <dbReference type="Rhea" id="RHEA-COMP:10503"/>
        <dbReference type="Rhea" id="RHEA-COMP:10504"/>
        <dbReference type="ChEBI" id="CHEBI:29969"/>
        <dbReference type="ChEBI" id="CHEBI:78809"/>
        <dbReference type="EC" id="2.3.1.204"/>
    </reaction>
</comment>
<keyword evidence="2 3" id="KW-0012">Acyltransferase</keyword>
<dbReference type="PANTHER" id="PTHR43679">
    <property type="entry name" value="OCTANOYLTRANSFERASE LIPM-RELATED"/>
    <property type="match status" value="1"/>
</dbReference>
<organism evidence="5 6">
    <name type="scientific">Gottfriedia luciferensis</name>
    <dbReference type="NCBI Taxonomy" id="178774"/>
    <lineage>
        <taxon>Bacteria</taxon>
        <taxon>Bacillati</taxon>
        <taxon>Bacillota</taxon>
        <taxon>Bacilli</taxon>
        <taxon>Bacillales</taxon>
        <taxon>Bacillaceae</taxon>
        <taxon>Gottfriedia</taxon>
    </lineage>
</organism>
<dbReference type="CDD" id="cd16443">
    <property type="entry name" value="LplA"/>
    <property type="match status" value="1"/>
</dbReference>
<comment type="pathway">
    <text evidence="3">Protein modification; protein lipoylation via endogenous pathway; protein N(6)-(lipoyl)lysine from octanoyl-[acyl-carrier-protein].</text>
</comment>
<protein>
    <recommendedName>
        <fullName evidence="3">Octanoyl-[GcvH]:protein N-octanoyltransferase</fullName>
        <ecNumber evidence="3">2.3.1.204</ecNumber>
    </recommendedName>
    <alternativeName>
        <fullName evidence="3">Octanoyl-[GcvH]:E2 amidotransferase</fullName>
    </alternativeName>
</protein>
<evidence type="ECO:0000313" key="5">
    <source>
        <dbReference type="EMBL" id="ODG91883.1"/>
    </source>
</evidence>
<gene>
    <name evidence="3" type="primary">lipL</name>
    <name evidence="5" type="ORF">BED47_05225</name>
</gene>
<dbReference type="PANTHER" id="PTHR43679:SF2">
    <property type="entry name" value="OCTANOYL-[GCVH]:PROTEIN N-OCTANOYLTRANSFERASE"/>
    <property type="match status" value="1"/>
</dbReference>
<dbReference type="InterPro" id="IPR004143">
    <property type="entry name" value="BPL_LPL_catalytic"/>
</dbReference>
<evidence type="ECO:0000256" key="1">
    <source>
        <dbReference type="ARBA" id="ARBA00022679"/>
    </source>
</evidence>
<evidence type="ECO:0000256" key="2">
    <source>
        <dbReference type="ARBA" id="ARBA00023315"/>
    </source>
</evidence>
<keyword evidence="1 3" id="KW-0808">Transferase</keyword>
<dbReference type="EMBL" id="MDKC01000013">
    <property type="protein sequence ID" value="ODG91883.1"/>
    <property type="molecule type" value="Genomic_DNA"/>
</dbReference>
<evidence type="ECO:0000256" key="3">
    <source>
        <dbReference type="HAMAP-Rule" id="MF_02119"/>
    </source>
</evidence>
<comment type="miscellaneous">
    <text evidence="3">The reaction proceeds via a thioester-linked acyl-enzyme intermediate.</text>
</comment>
<reference evidence="5 6" key="1">
    <citation type="submission" date="2016-07" db="EMBL/GenBank/DDBJ databases">
        <authorList>
            <person name="Townsley L."/>
            <person name="Shank E.A."/>
        </authorList>
    </citation>
    <scope>NUCLEOTIDE SEQUENCE [LARGE SCALE GENOMIC DNA]</scope>
    <source>
        <strain evidence="5 6">CH01</strain>
    </source>
</reference>
<dbReference type="PROSITE" id="PS51733">
    <property type="entry name" value="BPL_LPL_CATALYTIC"/>
    <property type="match status" value="1"/>
</dbReference>
<dbReference type="SUPFAM" id="SSF55681">
    <property type="entry name" value="Class II aaRS and biotin synthetases"/>
    <property type="match status" value="1"/>
</dbReference>
<dbReference type="Proteomes" id="UP000094580">
    <property type="component" value="Unassembled WGS sequence"/>
</dbReference>
<dbReference type="EC" id="2.3.1.204" evidence="3"/>
<comment type="function">
    <text evidence="3">Catalyzes the amidotransfer (transamidation) of the octanoyl moiety from octanoyl-GcvH to the lipoyl domain of the E2 subunit of lipoate-dependent enzymes.</text>
</comment>
<dbReference type="RefSeq" id="WP_069033698.1">
    <property type="nucleotide sequence ID" value="NZ_MDKC01000013.1"/>
</dbReference>
<dbReference type="HAMAP" id="MF_02119">
    <property type="entry name" value="LipL"/>
    <property type="match status" value="1"/>
</dbReference>
<feature type="site" description="Lowers pKa of active site Cys" evidence="3">
    <location>
        <position position="161"/>
    </location>
</feature>